<dbReference type="EMBL" id="JAHRIQ010110810">
    <property type="protein sequence ID" value="MEQ2257462.1"/>
    <property type="molecule type" value="Genomic_DNA"/>
</dbReference>
<evidence type="ECO:0000313" key="1">
    <source>
        <dbReference type="EMBL" id="MEQ2257462.1"/>
    </source>
</evidence>
<name>A0ABV0VJP9_9TELE</name>
<accession>A0ABV0VJP9</accession>
<protein>
    <submittedName>
        <fullName evidence="1">Uncharacterized protein</fullName>
    </submittedName>
</protein>
<comment type="caution">
    <text evidence="1">The sequence shown here is derived from an EMBL/GenBank/DDBJ whole genome shotgun (WGS) entry which is preliminary data.</text>
</comment>
<gene>
    <name evidence="1" type="ORF">ILYODFUR_035080</name>
</gene>
<keyword evidence="2" id="KW-1185">Reference proteome</keyword>
<sequence>MLKQVMETDKSVTEAGNCADSDGNAGVIGGELMVYLAEVERRYTATGQFLAGELPAWNPERSAGFPPAAVEKAWSTHLLHIRPWICPTSDGSTGTDLRLDCSLSPPLDWIDLCVI</sequence>
<reference evidence="1 2" key="1">
    <citation type="submission" date="2021-06" db="EMBL/GenBank/DDBJ databases">
        <authorList>
            <person name="Palmer J.M."/>
        </authorList>
    </citation>
    <scope>NUCLEOTIDE SEQUENCE [LARGE SCALE GENOMIC DNA]</scope>
    <source>
        <strain evidence="2">if_2019</strain>
        <tissue evidence="1">Muscle</tissue>
    </source>
</reference>
<dbReference type="Proteomes" id="UP001482620">
    <property type="component" value="Unassembled WGS sequence"/>
</dbReference>
<evidence type="ECO:0000313" key="2">
    <source>
        <dbReference type="Proteomes" id="UP001482620"/>
    </source>
</evidence>
<organism evidence="1 2">
    <name type="scientific">Ilyodon furcidens</name>
    <name type="common">goldbreast splitfin</name>
    <dbReference type="NCBI Taxonomy" id="33524"/>
    <lineage>
        <taxon>Eukaryota</taxon>
        <taxon>Metazoa</taxon>
        <taxon>Chordata</taxon>
        <taxon>Craniata</taxon>
        <taxon>Vertebrata</taxon>
        <taxon>Euteleostomi</taxon>
        <taxon>Actinopterygii</taxon>
        <taxon>Neopterygii</taxon>
        <taxon>Teleostei</taxon>
        <taxon>Neoteleostei</taxon>
        <taxon>Acanthomorphata</taxon>
        <taxon>Ovalentaria</taxon>
        <taxon>Atherinomorphae</taxon>
        <taxon>Cyprinodontiformes</taxon>
        <taxon>Goodeidae</taxon>
        <taxon>Ilyodon</taxon>
    </lineage>
</organism>
<proteinExistence type="predicted"/>